<protein>
    <submittedName>
        <fullName evidence="7">ABC transporter ATP-binding protein</fullName>
    </submittedName>
</protein>
<dbReference type="OrthoDB" id="9791546at2"/>
<reference evidence="6 8" key="1">
    <citation type="submission" date="2016-10" db="EMBL/GenBank/DDBJ databases">
        <title>Draft genome sequences of four alkaliphilic bacteria belonging to the Anaerobacillus genus.</title>
        <authorList>
            <person name="Bassil N.M."/>
            <person name="Lloyd J.R."/>
        </authorList>
    </citation>
    <scope>NUCLEOTIDE SEQUENCE [LARGE SCALE GENOMIC DNA]</scope>
    <source>
        <strain evidence="6 8">NB2006</strain>
    </source>
</reference>
<dbReference type="PANTHER" id="PTHR24220">
    <property type="entry name" value="IMPORT ATP-BINDING PROTEIN"/>
    <property type="match status" value="1"/>
</dbReference>
<dbReference type="InterPro" id="IPR003593">
    <property type="entry name" value="AAA+_ATPase"/>
</dbReference>
<dbReference type="InterPro" id="IPR003439">
    <property type="entry name" value="ABC_transporter-like_ATP-bd"/>
</dbReference>
<evidence type="ECO:0000256" key="3">
    <source>
        <dbReference type="ARBA" id="ARBA00022741"/>
    </source>
</evidence>
<dbReference type="GO" id="GO:0005524">
    <property type="term" value="F:ATP binding"/>
    <property type="evidence" value="ECO:0007669"/>
    <property type="project" value="UniProtKB-KW"/>
</dbReference>
<keyword evidence="8" id="KW-1185">Reference proteome</keyword>
<evidence type="ECO:0000313" key="6">
    <source>
        <dbReference type="EMBL" id="OIJ23094.1"/>
    </source>
</evidence>
<dbReference type="GO" id="GO:0098796">
    <property type="term" value="C:membrane protein complex"/>
    <property type="evidence" value="ECO:0007669"/>
    <property type="project" value="UniProtKB-ARBA"/>
</dbReference>
<dbReference type="EMBL" id="CP063356">
    <property type="protein sequence ID" value="QOY34013.1"/>
    <property type="molecule type" value="Genomic_DNA"/>
</dbReference>
<dbReference type="GO" id="GO:0022857">
    <property type="term" value="F:transmembrane transporter activity"/>
    <property type="evidence" value="ECO:0007669"/>
    <property type="project" value="TreeGrafter"/>
</dbReference>
<dbReference type="InterPro" id="IPR015854">
    <property type="entry name" value="ABC_transpr_LolD-like"/>
</dbReference>
<name>A0A1S2MEW3_9BACI</name>
<dbReference type="PROSITE" id="PS00211">
    <property type="entry name" value="ABC_TRANSPORTER_1"/>
    <property type="match status" value="1"/>
</dbReference>
<evidence type="ECO:0000256" key="1">
    <source>
        <dbReference type="ARBA" id="ARBA00005417"/>
    </source>
</evidence>
<evidence type="ECO:0000259" key="5">
    <source>
        <dbReference type="PROSITE" id="PS50893"/>
    </source>
</evidence>
<dbReference type="PROSITE" id="PS50893">
    <property type="entry name" value="ABC_TRANSPORTER_2"/>
    <property type="match status" value="1"/>
</dbReference>
<dbReference type="PANTHER" id="PTHR24220:SF86">
    <property type="entry name" value="ABC TRANSPORTER ABCH.1"/>
    <property type="match status" value="1"/>
</dbReference>
<dbReference type="EMBL" id="LQXD01000005">
    <property type="protein sequence ID" value="OIJ23094.1"/>
    <property type="molecule type" value="Genomic_DNA"/>
</dbReference>
<comment type="similarity">
    <text evidence="1">Belongs to the ABC transporter superfamily.</text>
</comment>
<dbReference type="CDD" id="cd03255">
    <property type="entry name" value="ABC_MJ0796_LolCDE_FtsE"/>
    <property type="match status" value="1"/>
</dbReference>
<dbReference type="InterPro" id="IPR017871">
    <property type="entry name" value="ABC_transporter-like_CS"/>
</dbReference>
<dbReference type="AlphaFoldDB" id="A0A1S2MEW3"/>
<reference evidence="7 8" key="2">
    <citation type="journal article" date="2017" name="Genome Announc.">
        <title>Draft Genome Sequences of Four Alkaliphilic Bacteria Belonging to the Anaerobacillus Genus.</title>
        <authorList>
            <person name="Bassil N.M."/>
            <person name="Lloyd J.R."/>
        </authorList>
    </citation>
    <scope>NUCLEOTIDE SEQUENCE [LARGE SCALE GENOMIC DNA]</scope>
    <source>
        <strain evidence="7 8">NB2006</strain>
    </source>
</reference>
<dbReference type="InterPro" id="IPR027417">
    <property type="entry name" value="P-loop_NTPase"/>
</dbReference>
<dbReference type="GO" id="GO:0016887">
    <property type="term" value="F:ATP hydrolysis activity"/>
    <property type="evidence" value="ECO:0007669"/>
    <property type="project" value="InterPro"/>
</dbReference>
<accession>A0A1S2MEW3</accession>
<dbReference type="Pfam" id="PF00005">
    <property type="entry name" value="ABC_tran"/>
    <property type="match status" value="1"/>
</dbReference>
<reference evidence="7" key="4">
    <citation type="submission" date="2020-10" db="EMBL/GenBank/DDBJ databases">
        <authorList>
            <person name="Bassil N.M."/>
            <person name="Lloyd J.R."/>
        </authorList>
    </citation>
    <scope>NUCLEOTIDE SEQUENCE</scope>
    <source>
        <strain evidence="7">NB2006</strain>
    </source>
</reference>
<dbReference type="SMART" id="SM00382">
    <property type="entry name" value="AAA"/>
    <property type="match status" value="1"/>
</dbReference>
<dbReference type="RefSeq" id="WP_071315756.1">
    <property type="nucleotide sequence ID" value="NZ_CP063356.2"/>
</dbReference>
<reference evidence="7 8" key="3">
    <citation type="journal article" date="2019" name="Int. J. Syst. Evol. Microbiol.">
        <title>Anaerobacillus isosaccharinicus sp. nov., an alkaliphilic bacterium which degrades isosaccharinic acid.</title>
        <authorList>
            <person name="Bassil N.M."/>
            <person name="Lloyd J.R."/>
        </authorList>
    </citation>
    <scope>NUCLEOTIDE SEQUENCE [LARGE SCALE GENOMIC DNA]</scope>
    <source>
        <strain evidence="7 8">NB2006</strain>
    </source>
</reference>
<proteinExistence type="inferred from homology"/>
<sequence length="224" mass="25076">MIYFEDVTKKYQLTRSRSIVALNNVSIEIHKGEFISVIGPSGSGKSTFLALASLLDKQTNGEVYLNGNRTSLLKDKERTNLRYELCGYIFQFASLTPALPVIDNIMLPLLLRGKPRKDLEEQALKLLADVGLKDEYAYHQPYQLSGGEQRRVAVARALLKKPKILFADEPTSALDDGTAKDLIRLFHKLHDQGTTIVMVTHDKDLAKEGTGVIEIRDGNVECRM</sequence>
<evidence type="ECO:0000313" key="7">
    <source>
        <dbReference type="EMBL" id="QOY34013.1"/>
    </source>
</evidence>
<dbReference type="FunFam" id="3.40.50.300:FF:000032">
    <property type="entry name" value="Export ABC transporter ATP-binding protein"/>
    <property type="match status" value="1"/>
</dbReference>
<keyword evidence="3" id="KW-0547">Nucleotide-binding</keyword>
<dbReference type="InterPro" id="IPR017911">
    <property type="entry name" value="MacB-like_ATP-bd"/>
</dbReference>
<dbReference type="Proteomes" id="UP000180175">
    <property type="component" value="Chromosome"/>
</dbReference>
<keyword evidence="4 7" id="KW-0067">ATP-binding</keyword>
<dbReference type="SUPFAM" id="SSF52540">
    <property type="entry name" value="P-loop containing nucleoside triphosphate hydrolases"/>
    <property type="match status" value="1"/>
</dbReference>
<evidence type="ECO:0000256" key="4">
    <source>
        <dbReference type="ARBA" id="ARBA00022840"/>
    </source>
</evidence>
<dbReference type="Gene3D" id="3.40.50.300">
    <property type="entry name" value="P-loop containing nucleotide triphosphate hydrolases"/>
    <property type="match status" value="1"/>
</dbReference>
<dbReference type="GO" id="GO:0005886">
    <property type="term" value="C:plasma membrane"/>
    <property type="evidence" value="ECO:0007669"/>
    <property type="project" value="TreeGrafter"/>
</dbReference>
<dbReference type="KEGG" id="aia:AWH56_014805"/>
<evidence type="ECO:0000256" key="2">
    <source>
        <dbReference type="ARBA" id="ARBA00022448"/>
    </source>
</evidence>
<evidence type="ECO:0000313" key="8">
    <source>
        <dbReference type="Proteomes" id="UP000180175"/>
    </source>
</evidence>
<keyword evidence="2" id="KW-0813">Transport</keyword>
<feature type="domain" description="ABC transporter" evidence="5">
    <location>
        <begin position="2"/>
        <end position="224"/>
    </location>
</feature>
<organism evidence="6 8">
    <name type="scientific">Anaerobacillus isosaccharinicus</name>
    <dbReference type="NCBI Taxonomy" id="1532552"/>
    <lineage>
        <taxon>Bacteria</taxon>
        <taxon>Bacillati</taxon>
        <taxon>Bacillota</taxon>
        <taxon>Bacilli</taxon>
        <taxon>Bacillales</taxon>
        <taxon>Bacillaceae</taxon>
        <taxon>Anaerobacillus</taxon>
    </lineage>
</organism>
<gene>
    <name evidence="7" type="ORF">AWH56_014805</name>
    <name evidence="6" type="ORF">AWH56_02885</name>
</gene>